<feature type="compositionally biased region" description="Acidic residues" evidence="2">
    <location>
        <begin position="296"/>
        <end position="306"/>
    </location>
</feature>
<evidence type="ECO:0000313" key="5">
    <source>
        <dbReference type="Proteomes" id="UP000324585"/>
    </source>
</evidence>
<evidence type="ECO:0000256" key="1">
    <source>
        <dbReference type="SAM" id="Coils"/>
    </source>
</evidence>
<evidence type="ECO:0000313" key="4">
    <source>
        <dbReference type="EMBL" id="KAA8490390.1"/>
    </source>
</evidence>
<feature type="coiled-coil region" evidence="1">
    <location>
        <begin position="237"/>
        <end position="271"/>
    </location>
</feature>
<dbReference type="AlphaFoldDB" id="A0A5J4YHQ5"/>
<comment type="caution">
    <text evidence="4">The sequence shown here is derived from an EMBL/GenBank/DDBJ whole genome shotgun (WGS) entry which is preliminary data.</text>
</comment>
<keyword evidence="1" id="KW-0175">Coiled coil</keyword>
<reference evidence="5" key="1">
    <citation type="journal article" date="2019" name="Nat. Commun.">
        <title>Expansion of phycobilisome linker gene families in mesophilic red algae.</title>
        <authorList>
            <person name="Lee J."/>
            <person name="Kim D."/>
            <person name="Bhattacharya D."/>
            <person name="Yoon H.S."/>
        </authorList>
    </citation>
    <scope>NUCLEOTIDE SEQUENCE [LARGE SCALE GENOMIC DNA]</scope>
    <source>
        <strain evidence="5">CCMP 1328</strain>
    </source>
</reference>
<accession>A0A5J4YHQ5</accession>
<proteinExistence type="predicted"/>
<dbReference type="InterPro" id="IPR000313">
    <property type="entry name" value="PWWP_dom"/>
</dbReference>
<dbReference type="Gene3D" id="2.30.30.140">
    <property type="match status" value="1"/>
</dbReference>
<protein>
    <recommendedName>
        <fullName evidence="3">PWWP domain-containing protein</fullName>
    </recommendedName>
</protein>
<organism evidence="4 5">
    <name type="scientific">Porphyridium purpureum</name>
    <name type="common">Red alga</name>
    <name type="synonym">Porphyridium cruentum</name>
    <dbReference type="NCBI Taxonomy" id="35688"/>
    <lineage>
        <taxon>Eukaryota</taxon>
        <taxon>Rhodophyta</taxon>
        <taxon>Bangiophyceae</taxon>
        <taxon>Porphyridiales</taxon>
        <taxon>Porphyridiaceae</taxon>
        <taxon>Porphyridium</taxon>
    </lineage>
</organism>
<evidence type="ECO:0000259" key="3">
    <source>
        <dbReference type="PROSITE" id="PS50812"/>
    </source>
</evidence>
<evidence type="ECO:0000256" key="2">
    <source>
        <dbReference type="SAM" id="MobiDB-lite"/>
    </source>
</evidence>
<gene>
    <name evidence="4" type="ORF">FVE85_3458</name>
</gene>
<dbReference type="SUPFAM" id="SSF63748">
    <property type="entry name" value="Tudor/PWWP/MBT"/>
    <property type="match status" value="1"/>
</dbReference>
<feature type="domain" description="PWWP" evidence="3">
    <location>
        <begin position="374"/>
        <end position="448"/>
    </location>
</feature>
<dbReference type="PROSITE" id="PS50812">
    <property type="entry name" value="PWWP"/>
    <property type="match status" value="1"/>
</dbReference>
<name>A0A5J4YHQ5_PORPP</name>
<feature type="region of interest" description="Disordered" evidence="2">
    <location>
        <begin position="275"/>
        <end position="308"/>
    </location>
</feature>
<dbReference type="Proteomes" id="UP000324585">
    <property type="component" value="Unassembled WGS sequence"/>
</dbReference>
<sequence>MNHYSCPPARQTSGSGDIELDARATREAGQHIDTLDGAERNGQSEDEAGWYARSMAVAGWYGECNYDGRCIEGPVNFDQHHLIRQGVGGRHGHVEMDRRVFPHGEVERCHEGSFGGEQRDPPLHGIRHREFYSPYAGGHQHRLQESARHVENIRASTLREYDRRGVAGWRGERYQPEHLGNGLPDTERQHGGIDATLRRDMASPLSGSSRSVRHLGAGQVEPNAQNLLRALTQAVAALDYTRELHDVLRRLRELERQNEVYARELQAMNVRLDERGRPGFRHSPVLHGSKRGQVSEESDGSDDDEQTNLKVRKLVRDEVANDALSDSDRVGERNVVHVRSERRLIDLSRQTYNRRVSSVRAWLIRCAQAVGISYPELVFAKAGNHPFWPGIVILDSGHVSSEFDQVFIVRTASAKQETRVLVRFFVPLGQDQSYAWVAMHESCIRFSRKLYVESGLRVSAHAQVQNYRDPYPGARVKVDLKASVDQAKRYIVAKNARATVEIGTVV</sequence>
<keyword evidence="5" id="KW-1185">Reference proteome</keyword>
<dbReference type="EMBL" id="VRMN01000030">
    <property type="protein sequence ID" value="KAA8490390.1"/>
    <property type="molecule type" value="Genomic_DNA"/>
</dbReference>